<organism evidence="1 2">
    <name type="scientific">Izhakiella capsodis</name>
    <dbReference type="NCBI Taxonomy" id="1367852"/>
    <lineage>
        <taxon>Bacteria</taxon>
        <taxon>Pseudomonadati</taxon>
        <taxon>Pseudomonadota</taxon>
        <taxon>Gammaproteobacteria</taxon>
        <taxon>Enterobacterales</taxon>
        <taxon>Erwiniaceae</taxon>
        <taxon>Izhakiella</taxon>
    </lineage>
</organism>
<accession>A0A1I4W6G1</accession>
<reference evidence="2" key="1">
    <citation type="submission" date="2016-10" db="EMBL/GenBank/DDBJ databases">
        <authorList>
            <person name="Varghese N."/>
            <person name="Submissions S."/>
        </authorList>
    </citation>
    <scope>NUCLEOTIDE SEQUENCE [LARGE SCALE GENOMIC DNA]</scope>
    <source>
        <strain evidence="2">N6PO6</strain>
    </source>
</reference>
<evidence type="ECO:0000313" key="1">
    <source>
        <dbReference type="EMBL" id="SFN09161.1"/>
    </source>
</evidence>
<protein>
    <submittedName>
        <fullName evidence="1">D-alanyl-D-alanine dipeptidase</fullName>
    </submittedName>
</protein>
<dbReference type="Proteomes" id="UP000242222">
    <property type="component" value="Unassembled WGS sequence"/>
</dbReference>
<proteinExistence type="predicted"/>
<keyword evidence="2" id="KW-1185">Reference proteome</keyword>
<gene>
    <name evidence="1" type="ORF">SAMN05216516_102323</name>
</gene>
<sequence length="54" mass="6183">MPLQTQLADTSQRVSDARINLKYASDDNITGKPIYRHPRAMLHADAVEKRFRDA</sequence>
<dbReference type="EMBL" id="FOVC01000002">
    <property type="protein sequence ID" value="SFN09161.1"/>
    <property type="molecule type" value="Genomic_DNA"/>
</dbReference>
<dbReference type="AlphaFoldDB" id="A0A1I4W6G1"/>
<name>A0A1I4W6G1_9GAMM</name>
<evidence type="ECO:0000313" key="2">
    <source>
        <dbReference type="Proteomes" id="UP000242222"/>
    </source>
</evidence>